<proteinExistence type="predicted"/>
<gene>
    <name evidence="1" type="ORF">CesoFtcFv8_025668</name>
</gene>
<evidence type="ECO:0000313" key="1">
    <source>
        <dbReference type="EMBL" id="KAK5876301.1"/>
    </source>
</evidence>
<accession>A0AAN8B0T2</accession>
<dbReference type="EMBL" id="JAULUE010002067">
    <property type="protein sequence ID" value="KAK5876301.1"/>
    <property type="molecule type" value="Genomic_DNA"/>
</dbReference>
<name>A0AAN8B0T2_9TELE</name>
<sequence length="125" mass="13995">MSHHTAAQIYEKVETVCLDTGFQNLIQLSMNSPNVNWKLFSIAQQNIEGQTGKKMLNIGSCGLHILHNSFRAGSQPHIGSWDMLGQPLHGFSRMFQLVGRTIQKSLVPHLSLLTAVIIDGLKMWR</sequence>
<protein>
    <submittedName>
        <fullName evidence="1">Uncharacterized protein</fullName>
    </submittedName>
</protein>
<keyword evidence="2" id="KW-1185">Reference proteome</keyword>
<dbReference type="Proteomes" id="UP001335648">
    <property type="component" value="Unassembled WGS sequence"/>
</dbReference>
<reference evidence="1 2" key="1">
    <citation type="journal article" date="2023" name="Mol. Biol. Evol.">
        <title>Genomics of Secondarily Temperate Adaptation in the Only Non-Antarctic Icefish.</title>
        <authorList>
            <person name="Rivera-Colon A.G."/>
            <person name="Rayamajhi N."/>
            <person name="Minhas B.F."/>
            <person name="Madrigal G."/>
            <person name="Bilyk K.T."/>
            <person name="Yoon V."/>
            <person name="Hune M."/>
            <person name="Gregory S."/>
            <person name="Cheng C.H.C."/>
            <person name="Catchen J.M."/>
        </authorList>
    </citation>
    <scope>NUCLEOTIDE SEQUENCE [LARGE SCALE GENOMIC DNA]</scope>
    <source>
        <strain evidence="1">JC2023a</strain>
    </source>
</reference>
<organism evidence="1 2">
    <name type="scientific">Champsocephalus esox</name>
    <name type="common">pike icefish</name>
    <dbReference type="NCBI Taxonomy" id="159716"/>
    <lineage>
        <taxon>Eukaryota</taxon>
        <taxon>Metazoa</taxon>
        <taxon>Chordata</taxon>
        <taxon>Craniata</taxon>
        <taxon>Vertebrata</taxon>
        <taxon>Euteleostomi</taxon>
        <taxon>Actinopterygii</taxon>
        <taxon>Neopterygii</taxon>
        <taxon>Teleostei</taxon>
        <taxon>Neoteleostei</taxon>
        <taxon>Acanthomorphata</taxon>
        <taxon>Eupercaria</taxon>
        <taxon>Perciformes</taxon>
        <taxon>Notothenioidei</taxon>
        <taxon>Channichthyidae</taxon>
        <taxon>Champsocephalus</taxon>
    </lineage>
</organism>
<dbReference type="AlphaFoldDB" id="A0AAN8B0T2"/>
<evidence type="ECO:0000313" key="2">
    <source>
        <dbReference type="Proteomes" id="UP001335648"/>
    </source>
</evidence>
<comment type="caution">
    <text evidence="1">The sequence shown here is derived from an EMBL/GenBank/DDBJ whole genome shotgun (WGS) entry which is preliminary data.</text>
</comment>